<dbReference type="FunFam" id="3.40.50.1860:FF:000001">
    <property type="entry name" value="Glutamate racemase"/>
    <property type="match status" value="1"/>
</dbReference>
<reference evidence="8 11" key="3">
    <citation type="journal article" date="2019" name="Nat. Med.">
        <title>A library of human gut bacterial isolates paired with longitudinal multiomics data enables mechanistic microbiome research.</title>
        <authorList>
            <person name="Poyet M."/>
            <person name="Groussin M."/>
            <person name="Gibbons S.M."/>
            <person name="Avila-Pacheco J."/>
            <person name="Jiang X."/>
            <person name="Kearney S.M."/>
            <person name="Perrotta A.R."/>
            <person name="Berdy B."/>
            <person name="Zhao S."/>
            <person name="Lieberman T.D."/>
            <person name="Swanson P.K."/>
            <person name="Smith M."/>
            <person name="Roesemann S."/>
            <person name="Alexander J.E."/>
            <person name="Rich S.A."/>
            <person name="Livny J."/>
            <person name="Vlamakis H."/>
            <person name="Clish C."/>
            <person name="Bullock K."/>
            <person name="Deik A."/>
            <person name="Scott J."/>
            <person name="Pierce K.A."/>
            <person name="Xavier R.J."/>
            <person name="Alm E.J."/>
        </authorList>
    </citation>
    <scope>NUCLEOTIDE SEQUENCE [LARGE SCALE GENOMIC DNA]</scope>
    <source>
        <strain evidence="8 11">BIOML-A2</strain>
    </source>
</reference>
<evidence type="ECO:0000313" key="8">
    <source>
        <dbReference type="EMBL" id="MZL70239.1"/>
    </source>
</evidence>
<dbReference type="PANTHER" id="PTHR21198:SF2">
    <property type="entry name" value="GLUTAMATE RACEMASE"/>
    <property type="match status" value="1"/>
</dbReference>
<dbReference type="AlphaFoldDB" id="A0AAQ1MDP1"/>
<keyword evidence="6 7" id="KW-0961">Cell wall biogenesis/degradation</keyword>
<comment type="caution">
    <text evidence="7">Lacks conserved residue(s) required for the propagation of feature annotation.</text>
</comment>
<dbReference type="Pfam" id="PF01177">
    <property type="entry name" value="Asp_Glu_race"/>
    <property type="match status" value="1"/>
</dbReference>
<keyword evidence="5 7" id="KW-0413">Isomerase</keyword>
<protein>
    <recommendedName>
        <fullName evidence="2 7">Glutamate racemase</fullName>
        <ecNumber evidence="2 7">5.1.1.3</ecNumber>
    </recommendedName>
</protein>
<dbReference type="Gene3D" id="3.40.50.1860">
    <property type="match status" value="2"/>
</dbReference>
<dbReference type="EC" id="5.1.1.3" evidence="2 7"/>
<dbReference type="GO" id="GO:0008881">
    <property type="term" value="F:glutamate racemase activity"/>
    <property type="evidence" value="ECO:0007669"/>
    <property type="project" value="UniProtKB-UniRule"/>
</dbReference>
<evidence type="ECO:0000256" key="7">
    <source>
        <dbReference type="HAMAP-Rule" id="MF_00258"/>
    </source>
</evidence>
<evidence type="ECO:0000256" key="3">
    <source>
        <dbReference type="ARBA" id="ARBA00022960"/>
    </source>
</evidence>
<keyword evidence="11" id="KW-1185">Reference proteome</keyword>
<dbReference type="InterPro" id="IPR033134">
    <property type="entry name" value="Asp/Glu_racemase_AS_2"/>
</dbReference>
<feature type="binding site" evidence="7">
    <location>
        <begin position="10"/>
        <end position="11"/>
    </location>
    <ligand>
        <name>substrate</name>
    </ligand>
</feature>
<comment type="function">
    <text evidence="7">Provides the (R)-glutamate required for cell wall biosynthesis.</text>
</comment>
<evidence type="ECO:0000256" key="4">
    <source>
        <dbReference type="ARBA" id="ARBA00022984"/>
    </source>
</evidence>
<name>A0AAQ1MDP1_9FIRM</name>
<dbReference type="InterPro" id="IPR004391">
    <property type="entry name" value="Glu_race"/>
</dbReference>
<dbReference type="EMBL" id="WWVX01000008">
    <property type="protein sequence ID" value="MZL70239.1"/>
    <property type="molecule type" value="Genomic_DNA"/>
</dbReference>
<evidence type="ECO:0000256" key="1">
    <source>
        <dbReference type="ARBA" id="ARBA00001602"/>
    </source>
</evidence>
<dbReference type="GO" id="GO:0071555">
    <property type="term" value="P:cell wall organization"/>
    <property type="evidence" value="ECO:0007669"/>
    <property type="project" value="UniProtKB-KW"/>
</dbReference>
<comment type="caution">
    <text evidence="9">The sequence shown here is derived from an EMBL/GenBank/DDBJ whole genome shotgun (WGS) entry which is preliminary data.</text>
</comment>
<sequence>MDPRPIGVFDSGLGGLSIVKQVKRLLPREQIVYFGDTARVPYGNRSRQTLLHYARQDSRFLLSHGVKMLVAACGTISTTVDETFTRSLPVPYMGVVEVTARTAAETTRSGQVGVIGTAATVRSGAFERAVTGHRPGVRVHSRPCPLFVPLVENGYVEPGDPVTTLVAKDYLSFVPEEGIDTLILGCTHFPLLKSIIGPVVGDGVKLIDPGVCVARRLRDFLEEKGMESGLSAPAEDRYYVSDRTDDFEAVASLFMGDSWSGQVEQVDIDAF</sequence>
<evidence type="ECO:0000313" key="9">
    <source>
        <dbReference type="EMBL" id="SHG15591.1"/>
    </source>
</evidence>
<evidence type="ECO:0000313" key="10">
    <source>
        <dbReference type="Proteomes" id="UP000184089"/>
    </source>
</evidence>
<feature type="active site" description="Proton donor/acceptor" evidence="7">
    <location>
        <position position="186"/>
    </location>
</feature>
<accession>A0AAQ1MDP1</accession>
<dbReference type="NCBIfam" id="TIGR00067">
    <property type="entry name" value="glut_race"/>
    <property type="match status" value="1"/>
</dbReference>
<comment type="catalytic activity">
    <reaction evidence="1 7">
        <text>L-glutamate = D-glutamate</text>
        <dbReference type="Rhea" id="RHEA:12813"/>
        <dbReference type="ChEBI" id="CHEBI:29985"/>
        <dbReference type="ChEBI" id="CHEBI:29986"/>
        <dbReference type="EC" id="5.1.1.3"/>
    </reaction>
</comment>
<evidence type="ECO:0000313" key="11">
    <source>
        <dbReference type="Proteomes" id="UP000474718"/>
    </source>
</evidence>
<feature type="binding site" evidence="7">
    <location>
        <begin position="42"/>
        <end position="43"/>
    </location>
    <ligand>
        <name>substrate</name>
    </ligand>
</feature>
<gene>
    <name evidence="7" type="primary">murI</name>
    <name evidence="8" type="ORF">GT747_10790</name>
    <name evidence="9" type="ORF">SAMN05444424_1679</name>
</gene>
<dbReference type="RefSeq" id="WP_044993002.1">
    <property type="nucleotide sequence ID" value="NZ_FQVY01000002.1"/>
</dbReference>
<dbReference type="GO" id="GO:0009252">
    <property type="term" value="P:peptidoglycan biosynthetic process"/>
    <property type="evidence" value="ECO:0007669"/>
    <property type="project" value="UniProtKB-UniRule"/>
</dbReference>
<keyword evidence="4 7" id="KW-0573">Peptidoglycan synthesis</keyword>
<reference evidence="10" key="2">
    <citation type="submission" date="2016-11" db="EMBL/GenBank/DDBJ databases">
        <authorList>
            <person name="Jaros S."/>
            <person name="Januszkiewicz K."/>
            <person name="Wedrychowicz H."/>
        </authorList>
    </citation>
    <scope>NUCLEOTIDE SEQUENCE [LARGE SCALE GENOMIC DNA]</scope>
    <source>
        <strain evidence="10">DSM 4029</strain>
    </source>
</reference>
<dbReference type="EMBL" id="FQVY01000002">
    <property type="protein sequence ID" value="SHG15591.1"/>
    <property type="molecule type" value="Genomic_DNA"/>
</dbReference>
<evidence type="ECO:0000256" key="6">
    <source>
        <dbReference type="ARBA" id="ARBA00023316"/>
    </source>
</evidence>
<dbReference type="PROSITE" id="PS00924">
    <property type="entry name" value="ASP_GLU_RACEMASE_2"/>
    <property type="match status" value="1"/>
</dbReference>
<feature type="binding site" evidence="7">
    <location>
        <begin position="187"/>
        <end position="188"/>
    </location>
    <ligand>
        <name>substrate</name>
    </ligand>
</feature>
<dbReference type="InterPro" id="IPR015942">
    <property type="entry name" value="Asp/Glu/hydantoin_racemase"/>
</dbReference>
<comment type="similarity">
    <text evidence="7">Belongs to the aspartate/glutamate racemases family.</text>
</comment>
<dbReference type="GO" id="GO:0008360">
    <property type="term" value="P:regulation of cell shape"/>
    <property type="evidence" value="ECO:0007669"/>
    <property type="project" value="UniProtKB-KW"/>
</dbReference>
<organism evidence="9 10">
    <name type="scientific">Bittarella massiliensis</name>
    <name type="common">ex Durand et al. 2017</name>
    <dbReference type="NCBI Taxonomy" id="1720313"/>
    <lineage>
        <taxon>Bacteria</taxon>
        <taxon>Bacillati</taxon>
        <taxon>Bacillota</taxon>
        <taxon>Clostridia</taxon>
        <taxon>Eubacteriales</taxon>
        <taxon>Oscillospiraceae</taxon>
        <taxon>Bittarella (ex Durand et al. 2017)</taxon>
    </lineage>
</organism>
<evidence type="ECO:0000256" key="5">
    <source>
        <dbReference type="ARBA" id="ARBA00023235"/>
    </source>
</evidence>
<dbReference type="PANTHER" id="PTHR21198">
    <property type="entry name" value="GLUTAMATE RACEMASE"/>
    <property type="match status" value="1"/>
</dbReference>
<feature type="active site" description="Proton donor/acceptor" evidence="7">
    <location>
        <position position="73"/>
    </location>
</feature>
<dbReference type="Proteomes" id="UP000184089">
    <property type="component" value="Unassembled WGS sequence"/>
</dbReference>
<comment type="pathway">
    <text evidence="7">Cell wall biogenesis; peptidoglycan biosynthesis.</text>
</comment>
<dbReference type="SUPFAM" id="SSF53681">
    <property type="entry name" value="Aspartate/glutamate racemase"/>
    <property type="match status" value="2"/>
</dbReference>
<reference evidence="9" key="1">
    <citation type="submission" date="2016-11" db="EMBL/GenBank/DDBJ databases">
        <authorList>
            <person name="Varghese N."/>
            <person name="Submissions S."/>
        </authorList>
    </citation>
    <scope>NUCLEOTIDE SEQUENCE</scope>
    <source>
        <strain evidence="9">DSM 4029</strain>
    </source>
</reference>
<dbReference type="InterPro" id="IPR001920">
    <property type="entry name" value="Asp/Glu_race"/>
</dbReference>
<dbReference type="Proteomes" id="UP000474718">
    <property type="component" value="Unassembled WGS sequence"/>
</dbReference>
<evidence type="ECO:0000256" key="2">
    <source>
        <dbReference type="ARBA" id="ARBA00013090"/>
    </source>
</evidence>
<dbReference type="HAMAP" id="MF_00258">
    <property type="entry name" value="Glu_racemase"/>
    <property type="match status" value="1"/>
</dbReference>
<keyword evidence="3 7" id="KW-0133">Cell shape</keyword>
<proteinExistence type="inferred from homology"/>